<evidence type="ECO:0000256" key="3">
    <source>
        <dbReference type="ARBA" id="ARBA00039307"/>
    </source>
</evidence>
<dbReference type="Proteomes" id="UP001174909">
    <property type="component" value="Unassembled WGS sequence"/>
</dbReference>
<dbReference type="InterPro" id="IPR019734">
    <property type="entry name" value="TPR_rpt"/>
</dbReference>
<evidence type="ECO:0000313" key="5">
    <source>
        <dbReference type="EMBL" id="CAI8035791.1"/>
    </source>
</evidence>
<reference evidence="5" key="1">
    <citation type="submission" date="2023-03" db="EMBL/GenBank/DDBJ databases">
        <authorList>
            <person name="Steffen K."/>
            <person name="Cardenas P."/>
        </authorList>
    </citation>
    <scope>NUCLEOTIDE SEQUENCE</scope>
</reference>
<dbReference type="PROSITE" id="PS50005">
    <property type="entry name" value="TPR"/>
    <property type="match status" value="1"/>
</dbReference>
<sequence>MATKEELYDQALTHFGNNELETAVTAFNMLVEQYPNDVDGHIGLGHAYERMGRYDDAIEAIKKAIEVDPNDPLNYTSLSMCYQRKGMIQEAEDAMAKSHQLQTGT</sequence>
<dbReference type="AlphaFoldDB" id="A0AA35SVI8"/>
<proteinExistence type="inferred from homology"/>
<keyword evidence="1 4" id="KW-0802">TPR repeat</keyword>
<dbReference type="PROSITE" id="PS50293">
    <property type="entry name" value="TPR_REGION"/>
    <property type="match status" value="1"/>
</dbReference>
<accession>A0AA35SVI8</accession>
<evidence type="ECO:0000313" key="6">
    <source>
        <dbReference type="Proteomes" id="UP001174909"/>
    </source>
</evidence>
<dbReference type="InterPro" id="IPR011990">
    <property type="entry name" value="TPR-like_helical_dom_sf"/>
</dbReference>
<dbReference type="PANTHER" id="PTHR12558">
    <property type="entry name" value="CELL DIVISION CYCLE 16,23,27"/>
    <property type="match status" value="1"/>
</dbReference>
<dbReference type="SMART" id="SM00028">
    <property type="entry name" value="TPR"/>
    <property type="match status" value="2"/>
</dbReference>
<organism evidence="5 6">
    <name type="scientific">Geodia barretti</name>
    <name type="common">Barrett's horny sponge</name>
    <dbReference type="NCBI Taxonomy" id="519541"/>
    <lineage>
        <taxon>Eukaryota</taxon>
        <taxon>Metazoa</taxon>
        <taxon>Porifera</taxon>
        <taxon>Demospongiae</taxon>
        <taxon>Heteroscleromorpha</taxon>
        <taxon>Tetractinellida</taxon>
        <taxon>Astrophorina</taxon>
        <taxon>Geodiidae</taxon>
        <taxon>Geodia</taxon>
    </lineage>
</organism>
<dbReference type="Pfam" id="PF13174">
    <property type="entry name" value="TPR_6"/>
    <property type="match status" value="1"/>
</dbReference>
<evidence type="ECO:0000256" key="2">
    <source>
        <dbReference type="ARBA" id="ARBA00038210"/>
    </source>
</evidence>
<dbReference type="EMBL" id="CASHTH010002825">
    <property type="protein sequence ID" value="CAI8035791.1"/>
    <property type="molecule type" value="Genomic_DNA"/>
</dbReference>
<comment type="caution">
    <text evidence="5">The sequence shown here is derived from an EMBL/GenBank/DDBJ whole genome shotgun (WGS) entry which is preliminary data.</text>
</comment>
<dbReference type="Pfam" id="PF00515">
    <property type="entry name" value="TPR_1"/>
    <property type="match status" value="1"/>
</dbReference>
<gene>
    <name evidence="5" type="ORF">GBAR_LOCUS20070</name>
</gene>
<evidence type="ECO:0000256" key="4">
    <source>
        <dbReference type="PROSITE-ProRule" id="PRU00339"/>
    </source>
</evidence>
<protein>
    <recommendedName>
        <fullName evidence="3">Cell division cycle protein 27 homolog</fullName>
    </recommendedName>
</protein>
<dbReference type="PANTHER" id="PTHR12558:SF13">
    <property type="entry name" value="CELL DIVISION CYCLE PROTEIN 27 HOMOLOG"/>
    <property type="match status" value="1"/>
</dbReference>
<evidence type="ECO:0000256" key="1">
    <source>
        <dbReference type="ARBA" id="ARBA00022803"/>
    </source>
</evidence>
<feature type="repeat" description="TPR" evidence="4">
    <location>
        <begin position="38"/>
        <end position="71"/>
    </location>
</feature>
<name>A0AA35SVI8_GEOBA</name>
<dbReference type="Gene3D" id="1.25.40.10">
    <property type="entry name" value="Tetratricopeptide repeat domain"/>
    <property type="match status" value="1"/>
</dbReference>
<keyword evidence="6" id="KW-1185">Reference proteome</keyword>
<dbReference type="SUPFAM" id="SSF48452">
    <property type="entry name" value="TPR-like"/>
    <property type="match status" value="1"/>
</dbReference>
<comment type="similarity">
    <text evidence="2">Belongs to the APC3/CDC27 family.</text>
</comment>